<organism evidence="8 9">
    <name type="scientific">Microvirga thermotolerans</name>
    <dbReference type="NCBI Taxonomy" id="2651334"/>
    <lineage>
        <taxon>Bacteria</taxon>
        <taxon>Pseudomonadati</taxon>
        <taxon>Pseudomonadota</taxon>
        <taxon>Alphaproteobacteria</taxon>
        <taxon>Hyphomicrobiales</taxon>
        <taxon>Methylobacteriaceae</taxon>
        <taxon>Microvirga</taxon>
    </lineage>
</organism>
<sequence>MIDPLQASSRLAGAGLEAQSMRLRIVSENIANAQSTGKTAGADPYARKTITFRSEFDHAIGSASVKVKEIGTDRAPFQVTYDPGNPAADENGYVKMPNVNMLVEMADMREANRSYEANLQMMKQTRSMISSLIDLLRGA</sequence>
<feature type="domain" description="Flagellar basal-body/hook protein C-terminal" evidence="7">
    <location>
        <begin position="91"/>
        <end position="135"/>
    </location>
</feature>
<keyword evidence="9" id="KW-1185">Reference proteome</keyword>
<dbReference type="Proteomes" id="UP000325614">
    <property type="component" value="Chromosome"/>
</dbReference>
<dbReference type="KEGG" id="mico:GDR74_16510"/>
<evidence type="ECO:0000313" key="9">
    <source>
        <dbReference type="Proteomes" id="UP000325614"/>
    </source>
</evidence>
<reference evidence="8 9" key="1">
    <citation type="submission" date="2019-10" db="EMBL/GenBank/DDBJ databases">
        <title>Isolation, Identification of Microvirga thermotolerans HR1, a novel thermophilic bacterium and Comparative Genomics of the genus Microvirga.</title>
        <authorList>
            <person name="Li J."/>
            <person name="Zhang W."/>
            <person name="Lin M."/>
            <person name="Wang J."/>
        </authorList>
    </citation>
    <scope>NUCLEOTIDE SEQUENCE [LARGE SCALE GENOMIC DNA]</scope>
    <source>
        <strain evidence="8 9">HR1</strain>
    </source>
</reference>
<evidence type="ECO:0000256" key="1">
    <source>
        <dbReference type="ARBA" id="ARBA00004117"/>
    </source>
</evidence>
<dbReference type="GO" id="GO:0071978">
    <property type="term" value="P:bacterial-type flagellum-dependent swarming motility"/>
    <property type="evidence" value="ECO:0007669"/>
    <property type="project" value="TreeGrafter"/>
</dbReference>
<evidence type="ECO:0000256" key="5">
    <source>
        <dbReference type="ARBA" id="ARBA00025933"/>
    </source>
</evidence>
<keyword evidence="8" id="KW-0282">Flagellum</keyword>
<evidence type="ECO:0000256" key="6">
    <source>
        <dbReference type="RuleBase" id="RU362062"/>
    </source>
</evidence>
<evidence type="ECO:0000259" key="7">
    <source>
        <dbReference type="Pfam" id="PF06429"/>
    </source>
</evidence>
<evidence type="ECO:0000313" key="8">
    <source>
        <dbReference type="EMBL" id="QFU17685.1"/>
    </source>
</evidence>
<name>A0A5P9K232_9HYPH</name>
<keyword evidence="8" id="KW-0969">Cilium</keyword>
<dbReference type="AlphaFoldDB" id="A0A5P9K232"/>
<accession>A0A5P9K232</accession>
<proteinExistence type="inferred from homology"/>
<comment type="subcellular location">
    <subcellularLocation>
        <location evidence="1 6">Bacterial flagellum basal body</location>
    </subcellularLocation>
</comment>
<comment type="similarity">
    <text evidence="2">Belongs to the flagella basal body rod proteins family.</text>
</comment>
<dbReference type="EMBL" id="CP045423">
    <property type="protein sequence ID" value="QFU17685.1"/>
    <property type="molecule type" value="Genomic_DNA"/>
</dbReference>
<dbReference type="PANTHER" id="PTHR30435:SF2">
    <property type="entry name" value="FLAGELLAR BASAL-BODY ROD PROTEIN FLGC"/>
    <property type="match status" value="1"/>
</dbReference>
<evidence type="ECO:0000256" key="2">
    <source>
        <dbReference type="ARBA" id="ARBA00009677"/>
    </source>
</evidence>
<dbReference type="PANTHER" id="PTHR30435">
    <property type="entry name" value="FLAGELLAR PROTEIN"/>
    <property type="match status" value="1"/>
</dbReference>
<dbReference type="GO" id="GO:0030694">
    <property type="term" value="C:bacterial-type flagellum basal body, rod"/>
    <property type="evidence" value="ECO:0007669"/>
    <property type="project" value="UniProtKB-UniRule"/>
</dbReference>
<evidence type="ECO:0000256" key="3">
    <source>
        <dbReference type="ARBA" id="ARBA00017941"/>
    </source>
</evidence>
<dbReference type="InterPro" id="IPR006299">
    <property type="entry name" value="FlgC"/>
</dbReference>
<protein>
    <recommendedName>
        <fullName evidence="3 6">Flagellar basal-body rod protein FlgC</fullName>
    </recommendedName>
</protein>
<dbReference type="InterPro" id="IPR010930">
    <property type="entry name" value="Flg_bb/hook_C_dom"/>
</dbReference>
<gene>
    <name evidence="8" type="primary">flgC</name>
    <name evidence="8" type="ORF">GDR74_16510</name>
</gene>
<dbReference type="NCBIfam" id="TIGR01395">
    <property type="entry name" value="FlgC"/>
    <property type="match status" value="1"/>
</dbReference>
<dbReference type="Pfam" id="PF06429">
    <property type="entry name" value="Flg_bbr_C"/>
    <property type="match status" value="1"/>
</dbReference>
<keyword evidence="4 6" id="KW-0975">Bacterial flagellum</keyword>
<keyword evidence="8" id="KW-0966">Cell projection</keyword>
<evidence type="ECO:0000256" key="4">
    <source>
        <dbReference type="ARBA" id="ARBA00023143"/>
    </source>
</evidence>
<comment type="subunit">
    <text evidence="5 6">The basal body constitutes a major portion of the flagellar organelle and consists of four rings (L,P,S, and M) mounted on a central rod. The rod consists of about 26 subunits of FlgG in the distal portion, and FlgB, FlgC and FlgF are thought to build up the proximal portion of the rod with about 6 subunits each.</text>
</comment>
<dbReference type="SUPFAM" id="SSF64518">
    <property type="entry name" value="Phase 1 flagellin"/>
    <property type="match status" value="1"/>
</dbReference>